<name>A0ABR2W0C4_9FUNG</name>
<comment type="caution">
    <text evidence="6">The sequence shown here is derived from an EMBL/GenBank/DDBJ whole genome shotgun (WGS) entry which is preliminary data.</text>
</comment>
<feature type="transmembrane region" description="Helical" evidence="5">
    <location>
        <begin position="54"/>
        <end position="73"/>
    </location>
</feature>
<protein>
    <recommendedName>
        <fullName evidence="8">G-protein coupled receptors family 2 profile 2 domain-containing protein</fullName>
    </recommendedName>
</protein>
<proteinExistence type="predicted"/>
<feature type="transmembrane region" description="Helical" evidence="5">
    <location>
        <begin position="223"/>
        <end position="244"/>
    </location>
</feature>
<dbReference type="Proteomes" id="UP001479436">
    <property type="component" value="Unassembled WGS sequence"/>
</dbReference>
<feature type="transmembrane region" description="Helical" evidence="5">
    <location>
        <begin position="85"/>
        <end position="112"/>
    </location>
</feature>
<dbReference type="PANTHER" id="PTHR23112:SF0">
    <property type="entry name" value="TRANSMEMBRANE PROTEIN 116"/>
    <property type="match status" value="1"/>
</dbReference>
<comment type="subcellular location">
    <subcellularLocation>
        <location evidence="1">Membrane</location>
        <topology evidence="1">Multi-pass membrane protein</topology>
    </subcellularLocation>
</comment>
<evidence type="ECO:0008006" key="8">
    <source>
        <dbReference type="Google" id="ProtNLM"/>
    </source>
</evidence>
<evidence type="ECO:0000313" key="7">
    <source>
        <dbReference type="Proteomes" id="UP001479436"/>
    </source>
</evidence>
<accession>A0ABR2W0C4</accession>
<evidence type="ECO:0000256" key="3">
    <source>
        <dbReference type="ARBA" id="ARBA00022989"/>
    </source>
</evidence>
<feature type="transmembrane region" description="Helical" evidence="5">
    <location>
        <begin position="124"/>
        <end position="143"/>
    </location>
</feature>
<evidence type="ECO:0000256" key="2">
    <source>
        <dbReference type="ARBA" id="ARBA00022692"/>
    </source>
</evidence>
<gene>
    <name evidence="6" type="ORF">K7432_007385</name>
</gene>
<reference evidence="6 7" key="1">
    <citation type="submission" date="2023-04" db="EMBL/GenBank/DDBJ databases">
        <title>Genome of Basidiobolus ranarum AG-B5.</title>
        <authorList>
            <person name="Stajich J.E."/>
            <person name="Carter-House D."/>
            <person name="Gryganskyi A."/>
        </authorList>
    </citation>
    <scope>NUCLEOTIDE SEQUENCE [LARGE SCALE GENOMIC DNA]</scope>
    <source>
        <strain evidence="6 7">AG-B5</strain>
    </source>
</reference>
<feature type="transmembrane region" description="Helical" evidence="5">
    <location>
        <begin position="20"/>
        <end position="42"/>
    </location>
</feature>
<organism evidence="6 7">
    <name type="scientific">Basidiobolus ranarum</name>
    <dbReference type="NCBI Taxonomy" id="34480"/>
    <lineage>
        <taxon>Eukaryota</taxon>
        <taxon>Fungi</taxon>
        <taxon>Fungi incertae sedis</taxon>
        <taxon>Zoopagomycota</taxon>
        <taxon>Entomophthoromycotina</taxon>
        <taxon>Basidiobolomycetes</taxon>
        <taxon>Basidiobolales</taxon>
        <taxon>Basidiobolaceae</taxon>
        <taxon>Basidiobolus</taxon>
    </lineage>
</organism>
<feature type="transmembrane region" description="Helical" evidence="5">
    <location>
        <begin position="174"/>
        <end position="197"/>
    </location>
</feature>
<keyword evidence="4 5" id="KW-0472">Membrane</keyword>
<dbReference type="EMBL" id="JASJQH010007238">
    <property type="protein sequence ID" value="KAK9712078.1"/>
    <property type="molecule type" value="Genomic_DNA"/>
</dbReference>
<evidence type="ECO:0000256" key="1">
    <source>
        <dbReference type="ARBA" id="ARBA00004141"/>
    </source>
</evidence>
<sequence>MTPLLEIREELNVTTVTSIVFNSLSVASSLAVIFTILTIYSYRKSLADRVSFRLALWIALVNGLFNAIQLLLQTPLIESNSMCSLFFWGSLTTSLLSLFFTVAIAVNLQIILLHNQPLTKSYEIYYAIFATFLALLITTPSYIMGSLGRQPDSTCGFAAENWWQITLLPWFSHLLWILLGTLYCVIVTIIVSVYLFVAATRPVPGANNSRLTSKKVQRAVRRILLYLILPSLGQFLVLLSWIFLRLAHLNSTWYVIGRMLSIIGSGGQGMLTAIAFIFDPVLEAATSVISKDIIERAYPNAISPRNMGKPVLSSNYNDKNQPTPFLLTLRWFVRKFLVYPGGRMEAHICETLFAHSSNSDLEHEATTPGGVENPGSFTALPGPPKLIIPKPERVSAGGLRSGRVDGVYITTNFLTASWAETSVDIANTPAREPLTPVVPWI</sequence>
<keyword evidence="2 5" id="KW-0812">Transmembrane</keyword>
<evidence type="ECO:0000256" key="5">
    <source>
        <dbReference type="SAM" id="Phobius"/>
    </source>
</evidence>
<keyword evidence="3 5" id="KW-1133">Transmembrane helix</keyword>
<keyword evidence="7" id="KW-1185">Reference proteome</keyword>
<dbReference type="PANTHER" id="PTHR23112">
    <property type="entry name" value="G PROTEIN-COUPLED RECEPTOR 157-RELATED"/>
    <property type="match status" value="1"/>
</dbReference>
<feature type="transmembrane region" description="Helical" evidence="5">
    <location>
        <begin position="256"/>
        <end position="278"/>
    </location>
</feature>
<evidence type="ECO:0000313" key="6">
    <source>
        <dbReference type="EMBL" id="KAK9712078.1"/>
    </source>
</evidence>
<evidence type="ECO:0000256" key="4">
    <source>
        <dbReference type="ARBA" id="ARBA00023136"/>
    </source>
</evidence>